<organism evidence="2 3">
    <name type="scientific">Georgenia satyanarayanai</name>
    <dbReference type="NCBI Taxonomy" id="860221"/>
    <lineage>
        <taxon>Bacteria</taxon>
        <taxon>Bacillati</taxon>
        <taxon>Actinomycetota</taxon>
        <taxon>Actinomycetes</taxon>
        <taxon>Micrococcales</taxon>
        <taxon>Bogoriellaceae</taxon>
        <taxon>Georgenia</taxon>
    </lineage>
</organism>
<dbReference type="Proteomes" id="UP000250222">
    <property type="component" value="Unassembled WGS sequence"/>
</dbReference>
<dbReference type="PANTHER" id="PTHR40265:SF1">
    <property type="entry name" value="GLYOXALASE-LIKE DOMAIN-CONTAINING PROTEIN"/>
    <property type="match status" value="1"/>
</dbReference>
<accession>A0A2Y8ZZ39</accession>
<evidence type="ECO:0000259" key="1">
    <source>
        <dbReference type="Pfam" id="PF13468"/>
    </source>
</evidence>
<protein>
    <submittedName>
        <fullName evidence="2">Glyoxalase-like domain-containing protein</fullName>
    </submittedName>
</protein>
<gene>
    <name evidence="2" type="ORF">SAMN05216184_101222</name>
</gene>
<dbReference type="Gene3D" id="3.10.180.10">
    <property type="entry name" value="2,3-Dihydroxybiphenyl 1,2-Dioxygenase, domain 1"/>
    <property type="match status" value="1"/>
</dbReference>
<keyword evidence="3" id="KW-1185">Reference proteome</keyword>
<proteinExistence type="predicted"/>
<dbReference type="InterPro" id="IPR029068">
    <property type="entry name" value="Glyas_Bleomycin-R_OHBP_Dase"/>
</dbReference>
<name>A0A2Y8ZZ39_9MICO</name>
<dbReference type="PANTHER" id="PTHR40265">
    <property type="entry name" value="BLL2707 PROTEIN"/>
    <property type="match status" value="1"/>
</dbReference>
<dbReference type="AlphaFoldDB" id="A0A2Y8ZZ39"/>
<feature type="domain" description="Glyoxalase-like" evidence="1">
    <location>
        <begin position="7"/>
        <end position="183"/>
    </location>
</feature>
<evidence type="ECO:0000313" key="3">
    <source>
        <dbReference type="Proteomes" id="UP000250222"/>
    </source>
</evidence>
<dbReference type="SUPFAM" id="SSF54593">
    <property type="entry name" value="Glyoxalase/Bleomycin resistance protein/Dihydroxybiphenyl dioxygenase"/>
    <property type="match status" value="1"/>
</dbReference>
<sequence>MTVPATLDHLLWAVPDLATGVAHLAELTGVEAVRGGSHPGLGTANHLLTLDVPGTTGPRRTYLEVIGPDPEQDLPADRVGLGVGHVREPSLHTWAVRPNDLDRTVREAAAAGVDVGEVRATERTTPDGRLLRWRMTPGTGGIRPFLIDWRDTPHPAQADLPAVTLLELAAEAPDPAAATRMLAVLGAPLPVTAGPRAALRAVLQTPRGRVVLATG</sequence>
<dbReference type="InterPro" id="IPR025870">
    <property type="entry name" value="Glyoxalase-like_dom"/>
</dbReference>
<evidence type="ECO:0000313" key="2">
    <source>
        <dbReference type="EMBL" id="SSA36558.1"/>
    </source>
</evidence>
<dbReference type="RefSeq" id="WP_110850744.1">
    <property type="nucleotide sequence ID" value="NZ_QKLZ01000001.1"/>
</dbReference>
<dbReference type="EMBL" id="UETB01000001">
    <property type="protein sequence ID" value="SSA36558.1"/>
    <property type="molecule type" value="Genomic_DNA"/>
</dbReference>
<reference evidence="2 3" key="1">
    <citation type="submission" date="2016-10" db="EMBL/GenBank/DDBJ databases">
        <authorList>
            <person name="Cai Z."/>
        </authorList>
    </citation>
    <scope>NUCLEOTIDE SEQUENCE [LARGE SCALE GENOMIC DNA]</scope>
    <source>
        <strain evidence="2 3">CGMCC 1.10826</strain>
    </source>
</reference>
<dbReference type="OrthoDB" id="3227561at2"/>
<dbReference type="Pfam" id="PF13468">
    <property type="entry name" value="Glyoxalase_3"/>
    <property type="match status" value="1"/>
</dbReference>